<evidence type="ECO:0000256" key="4">
    <source>
        <dbReference type="ARBA" id="ARBA00022692"/>
    </source>
</evidence>
<accession>A0A4Y3HVE4</accession>
<keyword evidence="2" id="KW-0813">Transport</keyword>
<evidence type="ECO:0000256" key="7">
    <source>
        <dbReference type="SAM" id="Phobius"/>
    </source>
</evidence>
<keyword evidence="4 7" id="KW-0812">Transmembrane</keyword>
<feature type="transmembrane region" description="Helical" evidence="7">
    <location>
        <begin position="356"/>
        <end position="373"/>
    </location>
</feature>
<evidence type="ECO:0000256" key="6">
    <source>
        <dbReference type="ARBA" id="ARBA00023136"/>
    </source>
</evidence>
<feature type="transmembrane region" description="Helical" evidence="7">
    <location>
        <begin position="329"/>
        <end position="350"/>
    </location>
</feature>
<dbReference type="PANTHER" id="PTHR30509">
    <property type="entry name" value="P-HYDROXYBENZOIC ACID EFFLUX PUMP SUBUNIT-RELATED"/>
    <property type="match status" value="1"/>
</dbReference>
<feature type="transmembrane region" description="Helical" evidence="7">
    <location>
        <begin position="385"/>
        <end position="403"/>
    </location>
</feature>
<protein>
    <recommendedName>
        <fullName evidence="10">Fusaric acid resistance protein</fullName>
    </recommendedName>
</protein>
<evidence type="ECO:0000256" key="2">
    <source>
        <dbReference type="ARBA" id="ARBA00022448"/>
    </source>
</evidence>
<keyword evidence="6 7" id="KW-0472">Membrane</keyword>
<sequence length="605" mass="68061">MLMSWLRQWTNPESATFALRLALALLLTWTLSLLMDSRSTGTAMMTAAIIQITGSSGASFKKSLARFTGTIVGGIYIVLVASVTLIDAWLYNSFIILGIVVSLGIASYFHRRISYMFAVVGITLSLAGFPVATDANMSSLFDHVQLRCVAISFGILMSMIAGFIIPYADDAKELRFIKSLTQKFIDDIFVAEESKVTKLVRGFLSLVSKKWLAVDDEIYGSSASKEHKDKRRSAFYDCINLAVQAIELRKLGDALGLTQDAWQELKRQRFNLNDTSDFVSHFELSEYELLIEKAFEFSKNLDAFNNKETVFDYSQRKYINNIDHFTDGYLVLNNMFRATLALFLLSFMWIELQWSDGMGAIIMAGMVISVFAANPGAEGVFSPNIYAQFVAGAFAFFVNFVVMPIGSPVLTFAIGFIGYYVMAYWFWQSKSLLKIVLMVSLFSWSNMVPLGASPSFDFAHFLNTLVANLVGLFALWIGYQIVPSRKTSAVVKKRFMQLISRLKNKSPKEEAKINVNNLVLSSYSYLTDESDKESVFTLLYTKALVRLLEEEKVDGKERELLLSTLDSGEESLKTNKELMALMDSRYKSGAKLNYNWFNIKNLLVS</sequence>
<evidence type="ECO:0000256" key="5">
    <source>
        <dbReference type="ARBA" id="ARBA00022989"/>
    </source>
</evidence>
<name>A0A4Y3HVE4_9VIBR</name>
<dbReference type="GO" id="GO:0022857">
    <property type="term" value="F:transmembrane transporter activity"/>
    <property type="evidence" value="ECO:0007669"/>
    <property type="project" value="InterPro"/>
</dbReference>
<feature type="transmembrane region" description="Helical" evidence="7">
    <location>
        <begin position="89"/>
        <end position="106"/>
    </location>
</feature>
<evidence type="ECO:0000313" key="9">
    <source>
        <dbReference type="Proteomes" id="UP000318717"/>
    </source>
</evidence>
<evidence type="ECO:0000256" key="3">
    <source>
        <dbReference type="ARBA" id="ARBA00022475"/>
    </source>
</evidence>
<keyword evidence="9" id="KW-1185">Reference proteome</keyword>
<dbReference type="GO" id="GO:0005886">
    <property type="term" value="C:plasma membrane"/>
    <property type="evidence" value="ECO:0007669"/>
    <property type="project" value="UniProtKB-SubCell"/>
</dbReference>
<evidence type="ECO:0000313" key="8">
    <source>
        <dbReference type="EMBL" id="GEA51008.1"/>
    </source>
</evidence>
<keyword evidence="3" id="KW-1003">Cell membrane</keyword>
<evidence type="ECO:0008006" key="10">
    <source>
        <dbReference type="Google" id="ProtNLM"/>
    </source>
</evidence>
<feature type="transmembrane region" description="Helical" evidence="7">
    <location>
        <begin position="432"/>
        <end position="452"/>
    </location>
</feature>
<proteinExistence type="predicted"/>
<evidence type="ECO:0000256" key="1">
    <source>
        <dbReference type="ARBA" id="ARBA00004651"/>
    </source>
</evidence>
<feature type="transmembrane region" description="Helical" evidence="7">
    <location>
        <begin position="15"/>
        <end position="35"/>
    </location>
</feature>
<dbReference type="AlphaFoldDB" id="A0A4Y3HVE4"/>
<comment type="caution">
    <text evidence="8">The sequence shown here is derived from an EMBL/GenBank/DDBJ whole genome shotgun (WGS) entry which is preliminary data.</text>
</comment>
<dbReference type="EMBL" id="BJLF01000007">
    <property type="protein sequence ID" value="GEA51008.1"/>
    <property type="molecule type" value="Genomic_DNA"/>
</dbReference>
<gene>
    <name evidence="8" type="ORF">VIN01S_18120</name>
</gene>
<dbReference type="OrthoDB" id="5839147at2"/>
<feature type="transmembrane region" description="Helical" evidence="7">
    <location>
        <begin position="409"/>
        <end position="427"/>
    </location>
</feature>
<feature type="transmembrane region" description="Helical" evidence="7">
    <location>
        <begin position="113"/>
        <end position="132"/>
    </location>
</feature>
<feature type="transmembrane region" description="Helical" evidence="7">
    <location>
        <begin position="64"/>
        <end position="83"/>
    </location>
</feature>
<dbReference type="Pfam" id="PF04632">
    <property type="entry name" value="FUSC"/>
    <property type="match status" value="2"/>
</dbReference>
<dbReference type="Proteomes" id="UP000318717">
    <property type="component" value="Unassembled WGS sequence"/>
</dbReference>
<comment type="subcellular location">
    <subcellularLocation>
        <location evidence="1">Cell membrane</location>
        <topology evidence="1">Multi-pass membrane protein</topology>
    </subcellularLocation>
</comment>
<organism evidence="8 9">
    <name type="scientific">Vibrio inusitatus NBRC 102082</name>
    <dbReference type="NCBI Taxonomy" id="1219070"/>
    <lineage>
        <taxon>Bacteria</taxon>
        <taxon>Pseudomonadati</taxon>
        <taxon>Pseudomonadota</taxon>
        <taxon>Gammaproteobacteria</taxon>
        <taxon>Vibrionales</taxon>
        <taxon>Vibrionaceae</taxon>
        <taxon>Vibrio</taxon>
    </lineage>
</organism>
<dbReference type="InterPro" id="IPR006726">
    <property type="entry name" value="PHBA_efflux_AaeB/fusaric-R"/>
</dbReference>
<dbReference type="PANTHER" id="PTHR30509:SF9">
    <property type="entry name" value="MULTIDRUG RESISTANCE PROTEIN MDTO"/>
    <property type="match status" value="1"/>
</dbReference>
<keyword evidence="5 7" id="KW-1133">Transmembrane helix</keyword>
<feature type="transmembrane region" description="Helical" evidence="7">
    <location>
        <begin position="144"/>
        <end position="168"/>
    </location>
</feature>
<reference evidence="8 9" key="1">
    <citation type="submission" date="2019-06" db="EMBL/GenBank/DDBJ databases">
        <title>Whole genome shotgun sequence of Vibrio inusitatus NBRC 102082.</title>
        <authorList>
            <person name="Hosoyama A."/>
            <person name="Uohara A."/>
            <person name="Ohji S."/>
            <person name="Ichikawa N."/>
        </authorList>
    </citation>
    <scope>NUCLEOTIDE SEQUENCE [LARGE SCALE GENOMIC DNA]</scope>
    <source>
        <strain evidence="8 9">NBRC 102082</strain>
    </source>
</reference>
<feature type="transmembrane region" description="Helical" evidence="7">
    <location>
        <begin position="458"/>
        <end position="479"/>
    </location>
</feature>